<organism evidence="5 6">
    <name type="scientific">Hyunsoonleella rubra</name>
    <dbReference type="NCBI Taxonomy" id="1737062"/>
    <lineage>
        <taxon>Bacteria</taxon>
        <taxon>Pseudomonadati</taxon>
        <taxon>Bacteroidota</taxon>
        <taxon>Flavobacteriia</taxon>
        <taxon>Flavobacteriales</taxon>
        <taxon>Flavobacteriaceae</taxon>
    </lineage>
</organism>
<evidence type="ECO:0000256" key="2">
    <source>
        <dbReference type="ARBA" id="ARBA00022559"/>
    </source>
</evidence>
<reference evidence="6" key="1">
    <citation type="journal article" date="2019" name="Int. J. Syst. Evol. Microbiol.">
        <title>The Global Catalogue of Microorganisms (GCM) 10K type strain sequencing project: providing services to taxonomists for standard genome sequencing and annotation.</title>
        <authorList>
            <consortium name="The Broad Institute Genomics Platform"/>
            <consortium name="The Broad Institute Genome Sequencing Center for Infectious Disease"/>
            <person name="Wu L."/>
            <person name="Ma J."/>
        </authorList>
    </citation>
    <scope>NUCLEOTIDE SEQUENCE [LARGE SCALE GENOMIC DNA]</scope>
    <source>
        <strain evidence="6">KCTC 42398</strain>
    </source>
</reference>
<name>A0ABW5T6H8_9FLAO</name>
<keyword evidence="3 4" id="KW-0560">Oxidoreductase</keyword>
<dbReference type="RefSeq" id="WP_380287804.1">
    <property type="nucleotide sequence ID" value="NZ_JBHULY010000002.1"/>
</dbReference>
<dbReference type="Gene3D" id="3.40.30.10">
    <property type="entry name" value="Glutaredoxin"/>
    <property type="match status" value="1"/>
</dbReference>
<accession>A0ABW5T6H8</accession>
<proteinExistence type="inferred from homology"/>
<dbReference type="PANTHER" id="PTHR11592:SF134">
    <property type="entry name" value="PHOSPHOLIPID HYDROPEROXIDE GLUTATHIONE PEROXIDASE"/>
    <property type="match status" value="1"/>
</dbReference>
<evidence type="ECO:0000313" key="5">
    <source>
        <dbReference type="EMBL" id="MFD2724606.1"/>
    </source>
</evidence>
<keyword evidence="2 4" id="KW-0575">Peroxidase</keyword>
<gene>
    <name evidence="5" type="ORF">ACFSR8_00135</name>
</gene>
<dbReference type="InterPro" id="IPR000889">
    <property type="entry name" value="Glutathione_peroxidase"/>
</dbReference>
<dbReference type="PRINTS" id="PR01011">
    <property type="entry name" value="GLUTPROXDASE"/>
</dbReference>
<dbReference type="Proteomes" id="UP001597476">
    <property type="component" value="Unassembled WGS sequence"/>
</dbReference>
<evidence type="ECO:0000256" key="1">
    <source>
        <dbReference type="ARBA" id="ARBA00006926"/>
    </source>
</evidence>
<dbReference type="PIRSF" id="PIRSF000303">
    <property type="entry name" value="Glutathion_perox"/>
    <property type="match status" value="1"/>
</dbReference>
<dbReference type="EMBL" id="JBHULY010000002">
    <property type="protein sequence ID" value="MFD2724606.1"/>
    <property type="molecule type" value="Genomic_DNA"/>
</dbReference>
<dbReference type="PROSITE" id="PS51355">
    <property type="entry name" value="GLUTATHIONE_PEROXID_3"/>
    <property type="match status" value="1"/>
</dbReference>
<keyword evidence="6" id="KW-1185">Reference proteome</keyword>
<evidence type="ECO:0000256" key="4">
    <source>
        <dbReference type="RuleBase" id="RU000499"/>
    </source>
</evidence>
<dbReference type="Pfam" id="PF00255">
    <property type="entry name" value="GSHPx"/>
    <property type="match status" value="1"/>
</dbReference>
<evidence type="ECO:0000256" key="3">
    <source>
        <dbReference type="ARBA" id="ARBA00023002"/>
    </source>
</evidence>
<dbReference type="GO" id="GO:0004601">
    <property type="term" value="F:peroxidase activity"/>
    <property type="evidence" value="ECO:0007669"/>
    <property type="project" value="UniProtKB-KW"/>
</dbReference>
<sequence>MDLIKTFVATLGAKADTQKLDVASIYDIQINALNGTPIDLSEYKGKHLLFVNAASKCGFTPQYKDLQKLYDTHKDRVQVIGVPCNQFGGQEPGSHEDIEMFCEFNYGVSFLMTEKVDVKGRHQHPLYTWLTQKVNNGVTDSSVKWNFQKYLIGLEGEFIDYFLSTTNPLSSKIVKHLK</sequence>
<dbReference type="InterPro" id="IPR036249">
    <property type="entry name" value="Thioredoxin-like_sf"/>
</dbReference>
<evidence type="ECO:0000313" key="6">
    <source>
        <dbReference type="Proteomes" id="UP001597476"/>
    </source>
</evidence>
<dbReference type="CDD" id="cd00340">
    <property type="entry name" value="GSH_Peroxidase"/>
    <property type="match status" value="1"/>
</dbReference>
<protein>
    <recommendedName>
        <fullName evidence="4">Glutathione peroxidase</fullName>
    </recommendedName>
</protein>
<comment type="caution">
    <text evidence="5">The sequence shown here is derived from an EMBL/GenBank/DDBJ whole genome shotgun (WGS) entry which is preliminary data.</text>
</comment>
<comment type="similarity">
    <text evidence="1 4">Belongs to the glutathione peroxidase family.</text>
</comment>
<dbReference type="SUPFAM" id="SSF52833">
    <property type="entry name" value="Thioredoxin-like"/>
    <property type="match status" value="1"/>
</dbReference>
<dbReference type="PANTHER" id="PTHR11592">
    <property type="entry name" value="GLUTATHIONE PEROXIDASE"/>
    <property type="match status" value="1"/>
</dbReference>